<name>A0A2G8SUX8_9APHY</name>
<evidence type="ECO:0000313" key="2">
    <source>
        <dbReference type="EMBL" id="PIL37532.1"/>
    </source>
</evidence>
<feature type="compositionally biased region" description="Polar residues" evidence="1">
    <location>
        <begin position="45"/>
        <end position="59"/>
    </location>
</feature>
<gene>
    <name evidence="2" type="ORF">GSI_01226</name>
</gene>
<protein>
    <submittedName>
        <fullName evidence="2">Uncharacterized protein</fullName>
    </submittedName>
</protein>
<dbReference type="Proteomes" id="UP000230002">
    <property type="component" value="Unassembled WGS sequence"/>
</dbReference>
<organism evidence="2 3">
    <name type="scientific">Ganoderma sinense ZZ0214-1</name>
    <dbReference type="NCBI Taxonomy" id="1077348"/>
    <lineage>
        <taxon>Eukaryota</taxon>
        <taxon>Fungi</taxon>
        <taxon>Dikarya</taxon>
        <taxon>Basidiomycota</taxon>
        <taxon>Agaricomycotina</taxon>
        <taxon>Agaricomycetes</taxon>
        <taxon>Polyporales</taxon>
        <taxon>Polyporaceae</taxon>
        <taxon>Ganoderma</taxon>
    </lineage>
</organism>
<accession>A0A2G8SUX8</accession>
<dbReference type="EMBL" id="AYKW01000001">
    <property type="protein sequence ID" value="PIL37532.1"/>
    <property type="molecule type" value="Genomic_DNA"/>
</dbReference>
<sequence length="223" mass="24963">MGTFALCPFPATPHFAFVHQPLTPPGPLPGVLFFNMASITSSMQSLSLDEAPTSTQLQDQPPAESPGAPAKPRRASRPDQADPMPWPSKEEYLQVKAAKGSMHFGFYADDDVLQNMLASRYPSLRGREPDEMFLYPALAYLRTRYPGRTFDIGLHIGFVSQRVKDLNPRIPAKVGEKVLVLGLFALEEESYFNRMTQKEVDEISELIGTKPTWWWIAHSLPSI</sequence>
<dbReference type="AlphaFoldDB" id="A0A2G8SUX8"/>
<proteinExistence type="predicted"/>
<keyword evidence="3" id="KW-1185">Reference proteome</keyword>
<evidence type="ECO:0000256" key="1">
    <source>
        <dbReference type="SAM" id="MobiDB-lite"/>
    </source>
</evidence>
<feature type="region of interest" description="Disordered" evidence="1">
    <location>
        <begin position="45"/>
        <end position="87"/>
    </location>
</feature>
<reference evidence="2 3" key="1">
    <citation type="journal article" date="2015" name="Sci. Rep.">
        <title>Chromosome-level genome map provides insights into diverse defense mechanisms in the medicinal fungus Ganoderma sinense.</title>
        <authorList>
            <person name="Zhu Y."/>
            <person name="Xu J."/>
            <person name="Sun C."/>
            <person name="Zhou S."/>
            <person name="Xu H."/>
            <person name="Nelson D.R."/>
            <person name="Qian J."/>
            <person name="Song J."/>
            <person name="Luo H."/>
            <person name="Xiang L."/>
            <person name="Li Y."/>
            <person name="Xu Z."/>
            <person name="Ji A."/>
            <person name="Wang L."/>
            <person name="Lu S."/>
            <person name="Hayward A."/>
            <person name="Sun W."/>
            <person name="Li X."/>
            <person name="Schwartz D.C."/>
            <person name="Wang Y."/>
            <person name="Chen S."/>
        </authorList>
    </citation>
    <scope>NUCLEOTIDE SEQUENCE [LARGE SCALE GENOMIC DNA]</scope>
    <source>
        <strain evidence="2 3">ZZ0214-1</strain>
    </source>
</reference>
<dbReference type="OrthoDB" id="2609391at2759"/>
<evidence type="ECO:0000313" key="3">
    <source>
        <dbReference type="Proteomes" id="UP000230002"/>
    </source>
</evidence>
<comment type="caution">
    <text evidence="2">The sequence shown here is derived from an EMBL/GenBank/DDBJ whole genome shotgun (WGS) entry which is preliminary data.</text>
</comment>